<evidence type="ECO:0000259" key="2">
    <source>
        <dbReference type="Pfam" id="PF21882"/>
    </source>
</evidence>
<dbReference type="Gene3D" id="2.60.40.3940">
    <property type="match status" value="1"/>
</dbReference>
<reference evidence="4" key="1">
    <citation type="journal article" date="2010" name="PLoS Genet.">
        <title>Genome sequence of the plant growth promoting endophytic bacterium Enterobacter sp. 638.</title>
        <authorList>
            <person name="Taghavi S."/>
            <person name="van der Lelie D."/>
            <person name="Hoffman A."/>
            <person name="Zhang Y.B."/>
            <person name="Walla M.D."/>
            <person name="Vangronsveld J."/>
            <person name="Newman L."/>
            <person name="Monchy S."/>
        </authorList>
    </citation>
    <scope>NUCLEOTIDE SEQUENCE [LARGE SCALE GENOMIC DNA]</scope>
    <source>
        <strain evidence="4">638</strain>
    </source>
</reference>
<dbReference type="RefSeq" id="WP_012016453.1">
    <property type="nucleotide sequence ID" value="NC_009436.1"/>
</dbReference>
<keyword evidence="1" id="KW-0732">Signal</keyword>
<evidence type="ECO:0000256" key="1">
    <source>
        <dbReference type="SAM" id="SignalP"/>
    </source>
</evidence>
<dbReference type="Proteomes" id="UP000000230">
    <property type="component" value="Chromosome"/>
</dbReference>
<evidence type="ECO:0000313" key="3">
    <source>
        <dbReference type="EMBL" id="ABP59733.1"/>
    </source>
</evidence>
<feature type="chain" id="PRO_5039938733" description="Putative tail fiber protein gp53-like C-terminal domain-containing protein" evidence="1">
    <location>
        <begin position="17"/>
        <end position="232"/>
    </location>
</feature>
<gene>
    <name evidence="3" type="ordered locus">Ent638_1051</name>
</gene>
<dbReference type="EMBL" id="CP000653">
    <property type="protein sequence ID" value="ABP59733.1"/>
    <property type="molecule type" value="Genomic_DNA"/>
</dbReference>
<protein>
    <recommendedName>
        <fullName evidence="2">Putative tail fiber protein gp53-like C-terminal domain-containing protein</fullName>
    </recommendedName>
</protein>
<dbReference type="InterPro" id="IPR054075">
    <property type="entry name" value="Gp53-like_C"/>
</dbReference>
<evidence type="ECO:0000313" key="4">
    <source>
        <dbReference type="Proteomes" id="UP000000230"/>
    </source>
</evidence>
<dbReference type="Pfam" id="PF21882">
    <property type="entry name" value="Gp53-like_C"/>
    <property type="match status" value="1"/>
</dbReference>
<dbReference type="KEGG" id="ent:Ent638_1051"/>
<feature type="domain" description="Putative tail fiber protein gp53-like C-terminal" evidence="2">
    <location>
        <begin position="143"/>
        <end position="231"/>
    </location>
</feature>
<sequence length="232" mass="23691">MALLLLAANNAQSVLAAGISASATTMTLNTGTGALFPSPVSGTSFFKLTFIDAATGQISEIVHVTARSGDSLTIVRAQEGTVARAWSVNDIAANMMTAGTLSYILDNYATIASLGTAATKDVGTGAGQIPDMSSFPSGTNYYKMPGGKIVQFGIISFGVGVNQVVVNYPVAFPSAVRSIVLTWTDAAAASGASSTGLWYAVVKNTPTAPLNQFTAWLSGAGGFNLSYIAIGE</sequence>
<name>A0A9J9GES4_ENT38</name>
<organism evidence="3 4">
    <name type="scientific">Enterobacter sp. (strain 638)</name>
    <dbReference type="NCBI Taxonomy" id="399742"/>
    <lineage>
        <taxon>Bacteria</taxon>
        <taxon>Pseudomonadati</taxon>
        <taxon>Pseudomonadota</taxon>
        <taxon>Gammaproteobacteria</taxon>
        <taxon>Enterobacterales</taxon>
        <taxon>Enterobacteriaceae</taxon>
        <taxon>Enterobacter</taxon>
    </lineage>
</organism>
<feature type="signal peptide" evidence="1">
    <location>
        <begin position="1"/>
        <end position="16"/>
    </location>
</feature>
<proteinExistence type="predicted"/>
<accession>A0A9J9GES4</accession>
<dbReference type="AlphaFoldDB" id="A0A9J9GES4"/>
<keyword evidence="4" id="KW-1185">Reference proteome</keyword>